<dbReference type="EMBL" id="CAJNOQ010005666">
    <property type="protein sequence ID" value="CAF1107143.1"/>
    <property type="molecule type" value="Genomic_DNA"/>
</dbReference>
<dbReference type="Proteomes" id="UP000663829">
    <property type="component" value="Unassembled WGS sequence"/>
</dbReference>
<dbReference type="OrthoDB" id="10058369at2759"/>
<name>A0A814PK72_9BILA</name>
<keyword evidence="3" id="KW-1185">Reference proteome</keyword>
<protein>
    <submittedName>
        <fullName evidence="1">Uncharacterized protein</fullName>
    </submittedName>
</protein>
<evidence type="ECO:0000313" key="1">
    <source>
        <dbReference type="EMBL" id="CAF1107143.1"/>
    </source>
</evidence>
<accession>A0A814PK72</accession>
<evidence type="ECO:0000313" key="3">
    <source>
        <dbReference type="Proteomes" id="UP000663829"/>
    </source>
</evidence>
<dbReference type="AlphaFoldDB" id="A0A814PK72"/>
<comment type="caution">
    <text evidence="1">The sequence shown here is derived from an EMBL/GenBank/DDBJ whole genome shotgun (WGS) entry which is preliminary data.</text>
</comment>
<gene>
    <name evidence="1" type="ORF">GPM918_LOCUS19046</name>
    <name evidence="2" type="ORF">SRO942_LOCUS19043</name>
</gene>
<sequence length="335" mass="38430">MSESTCQVLDLLVEPFTGGYQFQALSSLCQFSMKTVEDSLFQFNSNTLVTANLLPNKVFQQEAQSLIDLFTSETLNNFNRLFDLIRGTTFDNQLSQYSNLICPCDERTIKYDQFLKIQPLHHQICANYYITDRWIDALHNITDKAINRSDFRWTAMYFFQTLTSFCQLSNETVLDSLIEFYSTELITSNILSNETFRSQANSFINLLISETPLTFRRSLELIRISANTNQLMSGILTNYNIQLLFPNYWFVLGTSSVEYKTCNCNSSSCIQQAAFLEYNTKASWNILGLNIGCYVVDAVLAFNLESEVSQKTAWVYLTLKVRLCKADGMVLWCNG</sequence>
<evidence type="ECO:0000313" key="2">
    <source>
        <dbReference type="EMBL" id="CAF3871761.1"/>
    </source>
</evidence>
<organism evidence="1 3">
    <name type="scientific">Didymodactylos carnosus</name>
    <dbReference type="NCBI Taxonomy" id="1234261"/>
    <lineage>
        <taxon>Eukaryota</taxon>
        <taxon>Metazoa</taxon>
        <taxon>Spiralia</taxon>
        <taxon>Gnathifera</taxon>
        <taxon>Rotifera</taxon>
        <taxon>Eurotatoria</taxon>
        <taxon>Bdelloidea</taxon>
        <taxon>Philodinida</taxon>
        <taxon>Philodinidae</taxon>
        <taxon>Didymodactylos</taxon>
    </lineage>
</organism>
<dbReference type="EMBL" id="CAJOBC010005666">
    <property type="protein sequence ID" value="CAF3871761.1"/>
    <property type="molecule type" value="Genomic_DNA"/>
</dbReference>
<reference evidence="1" key="1">
    <citation type="submission" date="2021-02" db="EMBL/GenBank/DDBJ databases">
        <authorList>
            <person name="Nowell W R."/>
        </authorList>
    </citation>
    <scope>NUCLEOTIDE SEQUENCE</scope>
</reference>
<proteinExistence type="predicted"/>
<dbReference type="Proteomes" id="UP000681722">
    <property type="component" value="Unassembled WGS sequence"/>
</dbReference>